<keyword evidence="4" id="KW-0564">Palmitate</keyword>
<dbReference type="PANTHER" id="PTHR43649">
    <property type="entry name" value="ARABINOSE-BINDING PROTEIN-RELATED"/>
    <property type="match status" value="1"/>
</dbReference>
<evidence type="ECO:0000256" key="2">
    <source>
        <dbReference type="ARBA" id="ARBA00022729"/>
    </source>
</evidence>
<dbReference type="InterPro" id="IPR050490">
    <property type="entry name" value="Bact_solute-bd_prot1"/>
</dbReference>
<dbReference type="Proteomes" id="UP001183410">
    <property type="component" value="Unassembled WGS sequence"/>
</dbReference>
<keyword evidence="5" id="KW-0449">Lipoprotein</keyword>
<dbReference type="EMBL" id="JAVREO010000013">
    <property type="protein sequence ID" value="MDT0268828.1"/>
    <property type="molecule type" value="Genomic_DNA"/>
</dbReference>
<proteinExistence type="predicted"/>
<comment type="caution">
    <text evidence="6">The sequence shown here is derived from an EMBL/GenBank/DDBJ whole genome shotgun (WGS) entry which is preliminary data.</text>
</comment>
<evidence type="ECO:0000256" key="4">
    <source>
        <dbReference type="ARBA" id="ARBA00023139"/>
    </source>
</evidence>
<organism evidence="6 7">
    <name type="scientific">Streptomyces chisholmiae</name>
    <dbReference type="NCBI Taxonomy" id="3075540"/>
    <lineage>
        <taxon>Bacteria</taxon>
        <taxon>Bacillati</taxon>
        <taxon>Actinomycetota</taxon>
        <taxon>Actinomycetes</taxon>
        <taxon>Kitasatosporales</taxon>
        <taxon>Streptomycetaceae</taxon>
        <taxon>Streptomyces</taxon>
    </lineage>
</organism>
<dbReference type="Gene3D" id="3.40.190.10">
    <property type="entry name" value="Periplasmic binding protein-like II"/>
    <property type="match status" value="1"/>
</dbReference>
<accession>A0ABU2JVN6</accession>
<dbReference type="Pfam" id="PF01547">
    <property type="entry name" value="SBP_bac_1"/>
    <property type="match status" value="1"/>
</dbReference>
<keyword evidence="7" id="KW-1185">Reference proteome</keyword>
<keyword evidence="3" id="KW-0472">Membrane</keyword>
<dbReference type="RefSeq" id="WP_311668916.1">
    <property type="nucleotide sequence ID" value="NZ_JAVREO010000013.1"/>
</dbReference>
<evidence type="ECO:0000256" key="1">
    <source>
        <dbReference type="ARBA" id="ARBA00022475"/>
    </source>
</evidence>
<evidence type="ECO:0000256" key="3">
    <source>
        <dbReference type="ARBA" id="ARBA00023136"/>
    </source>
</evidence>
<sequence length="421" mass="46078">MAAGVGSALLASCGLAGSGDDEVVTITFWSWISGSREIVDRFNETHDHIQVEFEQVPSGLGGGYSKMYNAVRAGKAPDVVTVEYPQVPAFVTHNVIQPLTDHNVEELRDQFPEWAWNQVALGDDVYAVPKDMAPQVFLYRADVFEELGLEPPTTWEEFRETAEQVRAERPDTVLATLGNNDAALFAGLAWQAGAQWFDTSDGHWRVDATDDSSTAVSRYWDEVIADELVNIEPVFAEKHIADLQQDRSLGMVAAPWMLGNLSRFVPELAGQWGAVQLPAWDGTAAGNYGGSTLALPEGASHPEEAMEFARWVATDPEAVAAAAPVSSAMPVSHELFDSWETELEAANPYVQGMGLPEVARAASESIPPDWEWGPDMTEGFARLMDELTASIGQPDGIQSALRRWQQATVDQLRLRGFDVRT</sequence>
<evidence type="ECO:0000313" key="7">
    <source>
        <dbReference type="Proteomes" id="UP001183410"/>
    </source>
</evidence>
<keyword evidence="1" id="KW-1003">Cell membrane</keyword>
<reference evidence="7" key="1">
    <citation type="submission" date="2023-07" db="EMBL/GenBank/DDBJ databases">
        <title>30 novel species of actinomycetes from the DSMZ collection.</title>
        <authorList>
            <person name="Nouioui I."/>
        </authorList>
    </citation>
    <scope>NUCLEOTIDE SEQUENCE [LARGE SCALE GENOMIC DNA]</scope>
    <source>
        <strain evidence="7">DSM 44915</strain>
    </source>
</reference>
<gene>
    <name evidence="6" type="ORF">RM844_21300</name>
</gene>
<protein>
    <submittedName>
        <fullName evidence="6">Extracellular solute-binding protein</fullName>
    </submittedName>
</protein>
<evidence type="ECO:0000313" key="6">
    <source>
        <dbReference type="EMBL" id="MDT0268828.1"/>
    </source>
</evidence>
<dbReference type="InterPro" id="IPR006059">
    <property type="entry name" value="SBP"/>
</dbReference>
<name>A0ABU2JVN6_9ACTN</name>
<keyword evidence="2" id="KW-0732">Signal</keyword>
<dbReference type="SUPFAM" id="SSF53850">
    <property type="entry name" value="Periplasmic binding protein-like II"/>
    <property type="match status" value="1"/>
</dbReference>
<dbReference type="PANTHER" id="PTHR43649:SF33">
    <property type="entry name" value="POLYGALACTURONAN_RHAMNOGALACTURONAN-BINDING PROTEIN YTCQ"/>
    <property type="match status" value="1"/>
</dbReference>
<evidence type="ECO:0000256" key="5">
    <source>
        <dbReference type="ARBA" id="ARBA00023288"/>
    </source>
</evidence>